<dbReference type="Proteomes" id="UP001054945">
    <property type="component" value="Unassembled WGS sequence"/>
</dbReference>
<organism evidence="2 3">
    <name type="scientific">Caerostris extrusa</name>
    <name type="common">Bark spider</name>
    <name type="synonym">Caerostris bankana</name>
    <dbReference type="NCBI Taxonomy" id="172846"/>
    <lineage>
        <taxon>Eukaryota</taxon>
        <taxon>Metazoa</taxon>
        <taxon>Ecdysozoa</taxon>
        <taxon>Arthropoda</taxon>
        <taxon>Chelicerata</taxon>
        <taxon>Arachnida</taxon>
        <taxon>Araneae</taxon>
        <taxon>Araneomorphae</taxon>
        <taxon>Entelegynae</taxon>
        <taxon>Araneoidea</taxon>
        <taxon>Araneidae</taxon>
        <taxon>Caerostris</taxon>
    </lineage>
</organism>
<feature type="region of interest" description="Disordered" evidence="1">
    <location>
        <begin position="1"/>
        <end position="96"/>
    </location>
</feature>
<dbReference type="EMBL" id="BPLR01009754">
    <property type="protein sequence ID" value="GIY34320.1"/>
    <property type="molecule type" value="Genomic_DNA"/>
</dbReference>
<name>A0AAV4SJQ5_CAEEX</name>
<dbReference type="AlphaFoldDB" id="A0AAV4SJQ5"/>
<evidence type="ECO:0000313" key="2">
    <source>
        <dbReference type="EMBL" id="GIY34320.1"/>
    </source>
</evidence>
<gene>
    <name evidence="2" type="ORF">CEXT_1301</name>
</gene>
<proteinExistence type="predicted"/>
<evidence type="ECO:0000256" key="1">
    <source>
        <dbReference type="SAM" id="MobiDB-lite"/>
    </source>
</evidence>
<accession>A0AAV4SJQ5</accession>
<comment type="caution">
    <text evidence="2">The sequence shown here is derived from an EMBL/GenBank/DDBJ whole genome shotgun (WGS) entry which is preliminary data.</text>
</comment>
<feature type="compositionally biased region" description="Acidic residues" evidence="1">
    <location>
        <begin position="24"/>
        <end position="40"/>
    </location>
</feature>
<keyword evidence="3" id="KW-1185">Reference proteome</keyword>
<protein>
    <submittedName>
        <fullName evidence="2">Uncharacterized protein</fullName>
    </submittedName>
</protein>
<evidence type="ECO:0000313" key="3">
    <source>
        <dbReference type="Proteomes" id="UP001054945"/>
    </source>
</evidence>
<reference evidence="2 3" key="1">
    <citation type="submission" date="2021-06" db="EMBL/GenBank/DDBJ databases">
        <title>Caerostris extrusa draft genome.</title>
        <authorList>
            <person name="Kono N."/>
            <person name="Arakawa K."/>
        </authorList>
    </citation>
    <scope>NUCLEOTIDE SEQUENCE [LARGE SCALE GENOMIC DNA]</scope>
</reference>
<feature type="compositionally biased region" description="Polar residues" evidence="1">
    <location>
        <begin position="41"/>
        <end position="72"/>
    </location>
</feature>
<sequence>MFEEPIHPDTTQSSKMSKNSEDFLLLEEGELDYEELDDAESPSTTCSGSTDTKRPSTTCSGSTDSKRSSTAGSGDDSRVQDSAKPIQRKGCIVSSL</sequence>